<dbReference type="GO" id="GO:0045003">
    <property type="term" value="P:double-strand break repair via synthesis-dependent strand annealing"/>
    <property type="evidence" value="ECO:0007669"/>
    <property type="project" value="TreeGrafter"/>
</dbReference>
<dbReference type="GO" id="GO:0016787">
    <property type="term" value="F:hydrolase activity"/>
    <property type="evidence" value="ECO:0007669"/>
    <property type="project" value="UniProtKB-KW"/>
</dbReference>
<feature type="domain" description="RecA family profile 1" evidence="8">
    <location>
        <begin position="1"/>
        <end position="158"/>
    </location>
</feature>
<dbReference type="AlphaFoldDB" id="A0A0D7BBV4"/>
<dbReference type="PANTHER" id="PTHR46487">
    <property type="entry name" value="DNA REPAIR PROTEIN XRCC3"/>
    <property type="match status" value="1"/>
</dbReference>
<keyword evidence="5" id="KW-0234">DNA repair</keyword>
<evidence type="ECO:0000313" key="10">
    <source>
        <dbReference type="Proteomes" id="UP000054007"/>
    </source>
</evidence>
<dbReference type="Pfam" id="PF08423">
    <property type="entry name" value="Rad51"/>
    <property type="match status" value="1"/>
</dbReference>
<dbReference type="GO" id="GO:0061982">
    <property type="term" value="P:meiosis I cell cycle process"/>
    <property type="evidence" value="ECO:0007669"/>
    <property type="project" value="UniProtKB-ARBA"/>
</dbReference>
<comment type="subcellular location">
    <subcellularLocation>
        <location evidence="1">Nucleus</location>
    </subcellularLocation>
</comment>
<dbReference type="GO" id="GO:0000722">
    <property type="term" value="P:telomere maintenance via recombination"/>
    <property type="evidence" value="ECO:0007669"/>
    <property type="project" value="TreeGrafter"/>
</dbReference>
<dbReference type="STRING" id="1314674.A0A0D7BBV4"/>
<dbReference type="InterPro" id="IPR047348">
    <property type="entry name" value="XRCC3-like_C"/>
</dbReference>
<dbReference type="GO" id="GO:0033065">
    <property type="term" value="C:Rad51C-XRCC3 complex"/>
    <property type="evidence" value="ECO:0007669"/>
    <property type="project" value="TreeGrafter"/>
</dbReference>
<keyword evidence="2" id="KW-0547">Nucleotide-binding</keyword>
<evidence type="ECO:0000256" key="5">
    <source>
        <dbReference type="ARBA" id="ARBA00023204"/>
    </source>
</evidence>
<evidence type="ECO:0000256" key="4">
    <source>
        <dbReference type="ARBA" id="ARBA00022840"/>
    </source>
</evidence>
<dbReference type="CDD" id="cd19491">
    <property type="entry name" value="XRCC3"/>
    <property type="match status" value="1"/>
</dbReference>
<proteinExistence type="predicted"/>
<evidence type="ECO:0000256" key="2">
    <source>
        <dbReference type="ARBA" id="ARBA00022741"/>
    </source>
</evidence>
<evidence type="ECO:0000256" key="3">
    <source>
        <dbReference type="ARBA" id="ARBA00022763"/>
    </source>
</evidence>
<dbReference type="Proteomes" id="UP000054007">
    <property type="component" value="Unassembled WGS sequence"/>
</dbReference>
<dbReference type="GO" id="GO:0071140">
    <property type="term" value="P:resolution of mitotic recombination intermediates"/>
    <property type="evidence" value="ECO:0007669"/>
    <property type="project" value="TreeGrafter"/>
</dbReference>
<name>A0A0D7BBV4_9AGAR</name>
<keyword evidence="4" id="KW-0067">ATP-binding</keyword>
<dbReference type="EMBL" id="KN880519">
    <property type="protein sequence ID" value="KIY67705.1"/>
    <property type="molecule type" value="Genomic_DNA"/>
</dbReference>
<evidence type="ECO:0000313" key="9">
    <source>
        <dbReference type="EMBL" id="KIY67705.1"/>
    </source>
</evidence>
<evidence type="ECO:0000256" key="1">
    <source>
        <dbReference type="ARBA" id="ARBA00004123"/>
    </source>
</evidence>
<feature type="region of interest" description="Disordered" evidence="7">
    <location>
        <begin position="272"/>
        <end position="294"/>
    </location>
</feature>
<gene>
    <name evidence="9" type="ORF">CYLTODRAFT_375568</name>
</gene>
<evidence type="ECO:0000256" key="7">
    <source>
        <dbReference type="SAM" id="MobiDB-lite"/>
    </source>
</evidence>
<dbReference type="GO" id="GO:0005524">
    <property type="term" value="F:ATP binding"/>
    <property type="evidence" value="ECO:0007669"/>
    <property type="project" value="UniProtKB-KW"/>
</dbReference>
<dbReference type="SUPFAM" id="SSF52540">
    <property type="entry name" value="P-loop containing nucleoside triphosphate hydrolases"/>
    <property type="match status" value="1"/>
</dbReference>
<keyword evidence="6" id="KW-0539">Nucleus</keyword>
<dbReference type="InterPro" id="IPR020588">
    <property type="entry name" value="RecA_ATP-bd"/>
</dbReference>
<dbReference type="InterPro" id="IPR027417">
    <property type="entry name" value="P-loop_NTPase"/>
</dbReference>
<dbReference type="PANTHER" id="PTHR46487:SF1">
    <property type="entry name" value="DNA REPAIR PROTEIN XRCC3"/>
    <property type="match status" value="1"/>
</dbReference>
<protein>
    <submittedName>
        <fullName evidence="9">p-loop containing nucleoside triphosphate hydrolase protein</fullName>
    </submittedName>
</protein>
<keyword evidence="10" id="KW-1185">Reference proteome</keyword>
<dbReference type="OrthoDB" id="1861185at2759"/>
<dbReference type="GO" id="GO:0140664">
    <property type="term" value="F:ATP-dependent DNA damage sensor activity"/>
    <property type="evidence" value="ECO:0007669"/>
    <property type="project" value="InterPro"/>
</dbReference>
<organism evidence="9 10">
    <name type="scientific">Cylindrobasidium torrendii FP15055 ss-10</name>
    <dbReference type="NCBI Taxonomy" id="1314674"/>
    <lineage>
        <taxon>Eukaryota</taxon>
        <taxon>Fungi</taxon>
        <taxon>Dikarya</taxon>
        <taxon>Basidiomycota</taxon>
        <taxon>Agaricomycotina</taxon>
        <taxon>Agaricomycetes</taxon>
        <taxon>Agaricomycetidae</taxon>
        <taxon>Agaricales</taxon>
        <taxon>Marasmiineae</taxon>
        <taxon>Physalacriaceae</taxon>
        <taxon>Cylindrobasidium</taxon>
    </lineage>
</organism>
<dbReference type="GO" id="GO:0000400">
    <property type="term" value="F:four-way junction DNA binding"/>
    <property type="evidence" value="ECO:0007669"/>
    <property type="project" value="TreeGrafter"/>
</dbReference>
<accession>A0A0D7BBV4</accession>
<dbReference type="PROSITE" id="PS50162">
    <property type="entry name" value="RECA_2"/>
    <property type="match status" value="1"/>
</dbReference>
<keyword evidence="3" id="KW-0227">DNA damage</keyword>
<sequence length="320" mass="35023">MVWEFAGESGAGKTQLGLHVSLGVQLPRQQGGLAGAACYLTTSSKLQTKRLMELRTTCIEFNSPSCSLDNVQTLRCPNIPFLIQVLQTTLPDLVSEKANTSRPVKVVVLDALGELFHTSERTTTKTLVERANSIAEISNAFHSLVSKYSLAVVVLNEVVDTFGFVPSDDTALSYSDQARWFARANTVAGEDRKEAALGLVWANQINARILMSRTHRRRHVEHDHRGRSTEGDTMLIRRLTVVFNSAGVPASVDYVVTRAGVVVIPDESGSQIQTGRRLQVEQQQTRASDVPLSTQIPPMDRYVEEVDESEVAASSSSIGL</sequence>
<dbReference type="GO" id="GO:0005657">
    <property type="term" value="C:replication fork"/>
    <property type="evidence" value="ECO:0007669"/>
    <property type="project" value="TreeGrafter"/>
</dbReference>
<keyword evidence="9" id="KW-0378">Hydrolase</keyword>
<evidence type="ECO:0000259" key="8">
    <source>
        <dbReference type="PROSITE" id="PS50162"/>
    </source>
</evidence>
<reference evidence="9 10" key="1">
    <citation type="journal article" date="2015" name="Fungal Genet. Biol.">
        <title>Evolution of novel wood decay mechanisms in Agaricales revealed by the genome sequences of Fistulina hepatica and Cylindrobasidium torrendii.</title>
        <authorList>
            <person name="Floudas D."/>
            <person name="Held B.W."/>
            <person name="Riley R."/>
            <person name="Nagy L.G."/>
            <person name="Koehler G."/>
            <person name="Ransdell A.S."/>
            <person name="Younus H."/>
            <person name="Chow J."/>
            <person name="Chiniquy J."/>
            <person name="Lipzen A."/>
            <person name="Tritt A."/>
            <person name="Sun H."/>
            <person name="Haridas S."/>
            <person name="LaButti K."/>
            <person name="Ohm R.A."/>
            <person name="Kues U."/>
            <person name="Blanchette R.A."/>
            <person name="Grigoriev I.V."/>
            <person name="Minto R.E."/>
            <person name="Hibbett D.S."/>
        </authorList>
    </citation>
    <scope>NUCLEOTIDE SEQUENCE [LARGE SCALE GENOMIC DNA]</scope>
    <source>
        <strain evidence="9 10">FP15055 ss-10</strain>
    </source>
</reference>
<dbReference type="InterPro" id="IPR013632">
    <property type="entry name" value="Rad51_C"/>
</dbReference>
<evidence type="ECO:0000256" key="6">
    <source>
        <dbReference type="ARBA" id="ARBA00023242"/>
    </source>
</evidence>
<dbReference type="GO" id="GO:0090656">
    <property type="term" value="P:t-circle formation"/>
    <property type="evidence" value="ECO:0007669"/>
    <property type="project" value="TreeGrafter"/>
</dbReference>
<dbReference type="Gene3D" id="3.40.50.300">
    <property type="entry name" value="P-loop containing nucleotide triphosphate hydrolases"/>
    <property type="match status" value="1"/>
</dbReference>